<organism evidence="1 2">
    <name type="scientific">Ramlibacter humi</name>
    <dbReference type="NCBI Taxonomy" id="2530451"/>
    <lineage>
        <taxon>Bacteria</taxon>
        <taxon>Pseudomonadati</taxon>
        <taxon>Pseudomonadota</taxon>
        <taxon>Betaproteobacteria</taxon>
        <taxon>Burkholderiales</taxon>
        <taxon>Comamonadaceae</taxon>
        <taxon>Ramlibacter</taxon>
    </lineage>
</organism>
<accession>A0A4Z0CEF4</accession>
<evidence type="ECO:0000313" key="2">
    <source>
        <dbReference type="Proteomes" id="UP000297839"/>
    </source>
</evidence>
<evidence type="ECO:0000313" key="1">
    <source>
        <dbReference type="EMBL" id="TFZ09018.1"/>
    </source>
</evidence>
<comment type="caution">
    <text evidence="1">The sequence shown here is derived from an EMBL/GenBank/DDBJ whole genome shotgun (WGS) entry which is preliminary data.</text>
</comment>
<evidence type="ECO:0008006" key="3">
    <source>
        <dbReference type="Google" id="ProtNLM"/>
    </source>
</evidence>
<dbReference type="AlphaFoldDB" id="A0A4Z0CEF4"/>
<dbReference type="OrthoDB" id="3845597at2"/>
<proteinExistence type="predicted"/>
<dbReference type="Proteomes" id="UP000297839">
    <property type="component" value="Unassembled WGS sequence"/>
</dbReference>
<protein>
    <recommendedName>
        <fullName evidence="3">GH26 domain-containing protein</fullName>
    </recommendedName>
</protein>
<reference evidence="1 2" key="1">
    <citation type="submission" date="2019-03" db="EMBL/GenBank/DDBJ databases">
        <title>Ramlibacter sp. 18x22-1, whole genome shotgun sequence.</title>
        <authorList>
            <person name="Zhang X."/>
            <person name="Feng G."/>
            <person name="Zhu H."/>
        </authorList>
    </citation>
    <scope>NUCLEOTIDE SEQUENCE [LARGE SCALE GENOMIC DNA]</scope>
    <source>
        <strain evidence="1 2">18x22-1</strain>
    </source>
</reference>
<dbReference type="EMBL" id="SMLK01000001">
    <property type="protein sequence ID" value="TFZ09018.1"/>
    <property type="molecule type" value="Genomic_DNA"/>
</dbReference>
<gene>
    <name evidence="1" type="ORF">EZ216_03400</name>
</gene>
<name>A0A4Z0CEF4_9BURK</name>
<keyword evidence="2" id="KW-1185">Reference proteome</keyword>
<sequence>MGKPQRFLSGLGTGNPTASIQSQNLHPDIYDAYLSGLGGGAWQDWNSPSGAYVNVHAAKADAMGAVPMFTLYQMAANGDGNLAGLTDASFMSQYWANVRLMFQRLAIYDKPAFVVVEPDFWGYVQLAAPGGDPRQMAARVTDNADCANQPDNVTGIAGCIVQMARQYAPKAAIGFMPSRWGASSAAQVASFMRVVGAQSADFVAMETLDRDAGCFEAQAAGCTRSGSGWYWDDNAFRTHLADAKTMHDVVGLPLVWWQTPMGVPSATPGGSNGQWRDNRVQYFLTHAADLVAAGGLGAVFSWGASGQTSIDTDGGQYKRLSEAYLASPAALP</sequence>